<organism evidence="3 4">
    <name type="scientific">Anaerolinea thermophila</name>
    <dbReference type="NCBI Taxonomy" id="167964"/>
    <lineage>
        <taxon>Bacteria</taxon>
        <taxon>Bacillati</taxon>
        <taxon>Chloroflexota</taxon>
        <taxon>Anaerolineae</taxon>
        <taxon>Anaerolineales</taxon>
        <taxon>Anaerolineaceae</taxon>
        <taxon>Anaerolinea</taxon>
    </lineage>
</organism>
<comment type="caution">
    <text evidence="3">The sequence shown here is derived from an EMBL/GenBank/DDBJ whole genome shotgun (WGS) entry which is preliminary data.</text>
</comment>
<sequence length="344" mass="38263">MSENKSDTNAIGLTRTDYRGERSTLCPGCGHNTISAQIITACYEMGIDPHQIVKFSGIGCSSKSPTYFLSQSFGFNGLHGRMPSMALGAAFANTSMKVLGISGDGDTASIGLGQFKHLVRRNLPIVYIVENNGVYGLTKGQFSATAERGLELKHQGQNPFLPIDIAKEALIGNASFVARSFAGDPKQVRELLKAAFSHRGTSVLDIISPCVSFNNREDTLHSYQWGRQHEAPLHDIAYVPTRRAIILDEFNEGETKEVTLHDGSVIILKKLEHEYDPTDKWQALKMLEEAEKNRWLLTGLIYIDPEQPTLYDYLDLTEEPLNRMSSEQLRPSQETLQQINLSML</sequence>
<dbReference type="Gene3D" id="3.40.50.970">
    <property type="match status" value="1"/>
</dbReference>
<dbReference type="Proteomes" id="UP000064249">
    <property type="component" value="Unassembled WGS sequence"/>
</dbReference>
<evidence type="ECO:0000313" key="3">
    <source>
        <dbReference type="EMBL" id="KUK45946.1"/>
    </source>
</evidence>
<proteinExistence type="predicted"/>
<dbReference type="InterPro" id="IPR051457">
    <property type="entry name" value="2-oxoacid:Fd_oxidoreductase"/>
</dbReference>
<name>A0A101FWW0_9CHLR</name>
<gene>
    <name evidence="3" type="ORF">XD73_1182</name>
</gene>
<dbReference type="CDD" id="cd03375">
    <property type="entry name" value="TPP_OGFOR"/>
    <property type="match status" value="1"/>
</dbReference>
<dbReference type="Pfam" id="PF02775">
    <property type="entry name" value="TPP_enzyme_C"/>
    <property type="match status" value="1"/>
</dbReference>
<reference evidence="3 4" key="1">
    <citation type="journal article" date="2015" name="MBio">
        <title>Genome-Resolved Metagenomic Analysis Reveals Roles for Candidate Phyla and Other Microbial Community Members in Biogeochemical Transformations in Oil Reservoirs.</title>
        <authorList>
            <person name="Hu P."/>
            <person name="Tom L."/>
            <person name="Singh A."/>
            <person name="Thomas B.C."/>
            <person name="Baker B.J."/>
            <person name="Piceno Y.M."/>
            <person name="Andersen G.L."/>
            <person name="Banfield J.F."/>
        </authorList>
    </citation>
    <scope>NUCLEOTIDE SEQUENCE [LARGE SCALE GENOMIC DNA]</scope>
    <source>
        <strain evidence="3">46_16</strain>
    </source>
</reference>
<dbReference type="GO" id="GO:0016625">
    <property type="term" value="F:oxidoreductase activity, acting on the aldehyde or oxo group of donors, iron-sulfur protein as acceptor"/>
    <property type="evidence" value="ECO:0007669"/>
    <property type="project" value="UniProtKB-ARBA"/>
</dbReference>
<keyword evidence="1" id="KW-0560">Oxidoreductase</keyword>
<evidence type="ECO:0000259" key="2">
    <source>
        <dbReference type="Pfam" id="PF02775"/>
    </source>
</evidence>
<dbReference type="InterPro" id="IPR029061">
    <property type="entry name" value="THDP-binding"/>
</dbReference>
<dbReference type="PATRIC" id="fig|167964.4.peg.1238"/>
<dbReference type="SUPFAM" id="SSF52518">
    <property type="entry name" value="Thiamin diphosphate-binding fold (THDP-binding)"/>
    <property type="match status" value="1"/>
</dbReference>
<evidence type="ECO:0000313" key="4">
    <source>
        <dbReference type="Proteomes" id="UP000064249"/>
    </source>
</evidence>
<protein>
    <submittedName>
        <fullName evidence="3">Putative 2-oxoglutarate ferredoxin oxidoreductase beta subunit</fullName>
    </submittedName>
</protein>
<evidence type="ECO:0000256" key="1">
    <source>
        <dbReference type="ARBA" id="ARBA00023002"/>
    </source>
</evidence>
<dbReference type="EMBL" id="LGFU01000107">
    <property type="protein sequence ID" value="KUK45946.1"/>
    <property type="molecule type" value="Genomic_DNA"/>
</dbReference>
<dbReference type="AlphaFoldDB" id="A0A101FWW0"/>
<feature type="domain" description="Thiamine pyrophosphate enzyme TPP-binding" evidence="2">
    <location>
        <begin position="58"/>
        <end position="206"/>
    </location>
</feature>
<dbReference type="PANTHER" id="PTHR48084:SF5">
    <property type="entry name" value="BLR6744 PROTEIN"/>
    <property type="match status" value="1"/>
</dbReference>
<dbReference type="GO" id="GO:0030976">
    <property type="term" value="F:thiamine pyrophosphate binding"/>
    <property type="evidence" value="ECO:0007669"/>
    <property type="project" value="InterPro"/>
</dbReference>
<dbReference type="InterPro" id="IPR011766">
    <property type="entry name" value="TPP_enzyme_TPP-bd"/>
</dbReference>
<dbReference type="GO" id="GO:0045333">
    <property type="term" value="P:cellular respiration"/>
    <property type="evidence" value="ECO:0007669"/>
    <property type="project" value="UniProtKB-ARBA"/>
</dbReference>
<dbReference type="PANTHER" id="PTHR48084">
    <property type="entry name" value="2-OXOGLUTARATE OXIDOREDUCTASE SUBUNIT KORB-RELATED"/>
    <property type="match status" value="1"/>
</dbReference>
<accession>A0A101FWW0</accession>